<evidence type="ECO:0000313" key="1">
    <source>
        <dbReference type="EMBL" id="SHL14559.1"/>
    </source>
</evidence>
<dbReference type="STRING" id="337701.SAMN05444398_101748"/>
<dbReference type="Proteomes" id="UP000183974">
    <property type="component" value="Unassembled WGS sequence"/>
</dbReference>
<dbReference type="AlphaFoldDB" id="A0A1M6Y9D6"/>
<name>A0A1M6Y9D6_9RHOB</name>
<evidence type="ECO:0000313" key="2">
    <source>
        <dbReference type="Proteomes" id="UP000183974"/>
    </source>
</evidence>
<accession>A0A1M6Y9D6</accession>
<evidence type="ECO:0008006" key="3">
    <source>
        <dbReference type="Google" id="ProtNLM"/>
    </source>
</evidence>
<sequence length="99" mass="11019">MTGKMYSEVGIFATENASKYLQQLCKHFAHKVEVRYDAQSGEAALPPGPVRLRATASELRVEICAPDEAGLKAARHIVDVHLERFAFREAFKGMGWQAL</sequence>
<dbReference type="EMBL" id="FRBR01000001">
    <property type="protein sequence ID" value="SHL14559.1"/>
    <property type="molecule type" value="Genomic_DNA"/>
</dbReference>
<gene>
    <name evidence="1" type="ORF">SAMN05444398_101748</name>
</gene>
<reference evidence="1 2" key="1">
    <citation type="submission" date="2016-11" db="EMBL/GenBank/DDBJ databases">
        <authorList>
            <person name="Jaros S."/>
            <person name="Januszkiewicz K."/>
            <person name="Wedrychowicz H."/>
        </authorList>
    </citation>
    <scope>NUCLEOTIDE SEQUENCE [LARGE SCALE GENOMIC DNA]</scope>
    <source>
        <strain evidence="1 2">DSM 29589</strain>
    </source>
</reference>
<dbReference type="InterPro" id="IPR014543">
    <property type="entry name" value="UCP028291"/>
</dbReference>
<dbReference type="Pfam" id="PF09981">
    <property type="entry name" value="DUF2218"/>
    <property type="match status" value="1"/>
</dbReference>
<protein>
    <recommendedName>
        <fullName evidence="3">2,4-dihydroxyhept-2-ene-1,7-dioic acid aldolase</fullName>
    </recommendedName>
</protein>
<proteinExistence type="predicted"/>
<keyword evidence="2" id="KW-1185">Reference proteome</keyword>
<dbReference type="PIRSF" id="PIRSF028291">
    <property type="entry name" value="UCP028291"/>
    <property type="match status" value="1"/>
</dbReference>
<organism evidence="1 2">
    <name type="scientific">Roseovarius pacificus</name>
    <dbReference type="NCBI Taxonomy" id="337701"/>
    <lineage>
        <taxon>Bacteria</taxon>
        <taxon>Pseudomonadati</taxon>
        <taxon>Pseudomonadota</taxon>
        <taxon>Alphaproteobacteria</taxon>
        <taxon>Rhodobacterales</taxon>
        <taxon>Roseobacteraceae</taxon>
        <taxon>Roseovarius</taxon>
    </lineage>
</organism>
<dbReference type="Gene3D" id="3.30.310.50">
    <property type="entry name" value="Alpha-D-phosphohexomutase, C-terminal domain"/>
    <property type="match status" value="1"/>
</dbReference>